<dbReference type="Proteomes" id="UP001302349">
    <property type="component" value="Chromosome"/>
</dbReference>
<name>A0ABZ0ILJ9_9BACT</name>
<reference evidence="1 2" key="1">
    <citation type="journal article" date="2023" name="Microbiol. Resour. Announc.">
        <title>Complete Genome Sequence of Imperialibacter roseus strain P4T.</title>
        <authorList>
            <person name="Tizabi D.R."/>
            <person name="Bachvaroff T."/>
            <person name="Hill R.T."/>
        </authorList>
    </citation>
    <scope>NUCLEOTIDE SEQUENCE [LARGE SCALE GENOMIC DNA]</scope>
    <source>
        <strain evidence="1 2">P4T</strain>
    </source>
</reference>
<dbReference type="EMBL" id="CP136051">
    <property type="protein sequence ID" value="WOK05069.1"/>
    <property type="molecule type" value="Genomic_DNA"/>
</dbReference>
<dbReference type="InterPro" id="IPR017601">
    <property type="entry name" value="DGQHR-contain_dom"/>
</dbReference>
<sequence>MKIPAIRSKIGDRVFYTTSLTFKQVSDHVEKIDDQLHKSKTLSDLIQRSITNNYLSIRDYILNQPQLFFNSLVLAVYNNYPDWTEVKLEYDEHEIYTVGLLEFPADGKIFPVDGQHRVEGIKAALLTNPELESQQIGAIIIGHESTDEGKEKTRRLFTTLNRYAKPVTLNDVIALDEDDTVAIVTRHQIEEYPLFQDKRVVISKQKAIPERNRTAITSIINLYQCNIEIFKQFYFETFNEKATKKRLENYLKFRRNGEEIEAFREYCLGFWNCFCSGFNIVTGYLRIPIEDNPVGVLRNNDTGGNLLFRPVGLLPFVQAVIEIHKRENSTYEDIFRSFNGVDFQLNAIPWKSVLWDDTNGKMIMGSSTVTKLLFLRIYSEEIMTEIEVRKLREDYASRLNLDEEEVDQELERIPTLT</sequence>
<gene>
    <name evidence="1" type="ORF">RT717_18465</name>
</gene>
<protein>
    <submittedName>
        <fullName evidence="1">DNA sulfur modification protein DndB</fullName>
    </submittedName>
</protein>
<proteinExistence type="predicted"/>
<dbReference type="RefSeq" id="WP_317487862.1">
    <property type="nucleotide sequence ID" value="NZ_CP136051.1"/>
</dbReference>
<dbReference type="InterPro" id="IPR017642">
    <property type="entry name" value="DNA_S_mod_DndB"/>
</dbReference>
<accession>A0ABZ0ILJ9</accession>
<dbReference type="CDD" id="cd16414">
    <property type="entry name" value="dndB_like"/>
    <property type="match status" value="1"/>
</dbReference>
<evidence type="ECO:0000313" key="1">
    <source>
        <dbReference type="EMBL" id="WOK05069.1"/>
    </source>
</evidence>
<evidence type="ECO:0000313" key="2">
    <source>
        <dbReference type="Proteomes" id="UP001302349"/>
    </source>
</evidence>
<organism evidence="1 2">
    <name type="scientific">Imperialibacter roseus</name>
    <dbReference type="NCBI Taxonomy" id="1324217"/>
    <lineage>
        <taxon>Bacteria</taxon>
        <taxon>Pseudomonadati</taxon>
        <taxon>Bacteroidota</taxon>
        <taxon>Cytophagia</taxon>
        <taxon>Cytophagales</taxon>
        <taxon>Flammeovirgaceae</taxon>
        <taxon>Imperialibacter</taxon>
    </lineage>
</organism>
<keyword evidence="2" id="KW-1185">Reference proteome</keyword>
<dbReference type="Pfam" id="PF14072">
    <property type="entry name" value="DndB"/>
    <property type="match status" value="1"/>
</dbReference>
<dbReference type="NCBIfam" id="TIGR03187">
    <property type="entry name" value="DGQHR"/>
    <property type="match status" value="1"/>
</dbReference>